<dbReference type="Gene3D" id="4.10.520.10">
    <property type="entry name" value="IHF-like DNA-binding proteins"/>
    <property type="match status" value="1"/>
</dbReference>
<comment type="caution">
    <text evidence="4">The sequence shown here is derived from an EMBL/GenBank/DDBJ whole genome shotgun (WGS) entry which is preliminary data.</text>
</comment>
<evidence type="ECO:0000256" key="2">
    <source>
        <dbReference type="ARBA" id="ARBA00023125"/>
    </source>
</evidence>
<evidence type="ECO:0000313" key="4">
    <source>
        <dbReference type="EMBL" id="MDS1823771.1"/>
    </source>
</evidence>
<name>A0AAW8Q680_VIBPH</name>
<dbReference type="CDD" id="cd13836">
    <property type="entry name" value="IHF_B"/>
    <property type="match status" value="1"/>
</dbReference>
<dbReference type="InterPro" id="IPR010992">
    <property type="entry name" value="IHF-like_DNA-bd_dom_sf"/>
</dbReference>
<dbReference type="GO" id="GO:0030527">
    <property type="term" value="F:structural constituent of chromatin"/>
    <property type="evidence" value="ECO:0007669"/>
    <property type="project" value="InterPro"/>
</dbReference>
<evidence type="ECO:0000256" key="1">
    <source>
        <dbReference type="ARBA" id="ARBA00010529"/>
    </source>
</evidence>
<gene>
    <name evidence="4" type="ORF">QX249_24305</name>
</gene>
<reference evidence="4" key="1">
    <citation type="submission" date="2023-06" db="EMBL/GenBank/DDBJ databases">
        <title>Genomic Diversity of Vibrio spp. and Metagenomic Analysis of Pathogens in Florida Gulf Coastal Waters Following Hurricane Ian.</title>
        <authorList>
            <person name="Brumfield K.D."/>
        </authorList>
    </citation>
    <scope>NUCLEOTIDE SEQUENCE</scope>
    <source>
        <strain evidence="4">WBS2B-138</strain>
    </source>
</reference>
<dbReference type="GO" id="GO:0005829">
    <property type="term" value="C:cytosol"/>
    <property type="evidence" value="ECO:0007669"/>
    <property type="project" value="TreeGrafter"/>
</dbReference>
<dbReference type="PRINTS" id="PR01727">
    <property type="entry name" value="DNABINDINGHU"/>
</dbReference>
<dbReference type="Pfam" id="PF00216">
    <property type="entry name" value="Bac_DNA_binding"/>
    <property type="match status" value="1"/>
</dbReference>
<dbReference type="Proteomes" id="UP001253193">
    <property type="component" value="Unassembled WGS sequence"/>
</dbReference>
<proteinExistence type="inferred from homology"/>
<dbReference type="AlphaFoldDB" id="A0AAW8Q680"/>
<organism evidence="4 5">
    <name type="scientific">Vibrio parahaemolyticus</name>
    <dbReference type="NCBI Taxonomy" id="670"/>
    <lineage>
        <taxon>Bacteria</taxon>
        <taxon>Pseudomonadati</taxon>
        <taxon>Pseudomonadota</taxon>
        <taxon>Gammaproteobacteria</taxon>
        <taxon>Vibrionales</taxon>
        <taxon>Vibrionaceae</taxon>
        <taxon>Vibrio</taxon>
    </lineage>
</organism>
<protein>
    <submittedName>
        <fullName evidence="4">HU family DNA-binding protein</fullName>
    </submittedName>
</protein>
<sequence>MKRSDVINAVAGKFPHLPASKIEDAVLSIVEQMSQNLEEGNRIEIRGFGSFNLSDRKAGVRRNPKTGDKVEVETTTKVRFKAGKEMRERVNQSVNG</sequence>
<dbReference type="RefSeq" id="WP_311020802.1">
    <property type="nucleotide sequence ID" value="NZ_JAUHGG010000012.1"/>
</dbReference>
<dbReference type="PANTHER" id="PTHR33175">
    <property type="entry name" value="DNA-BINDING PROTEIN HU"/>
    <property type="match status" value="1"/>
</dbReference>
<evidence type="ECO:0000313" key="5">
    <source>
        <dbReference type="Proteomes" id="UP001253193"/>
    </source>
</evidence>
<dbReference type="EMBL" id="JAUHGG010000012">
    <property type="protein sequence ID" value="MDS1823771.1"/>
    <property type="molecule type" value="Genomic_DNA"/>
</dbReference>
<keyword evidence="2 4" id="KW-0238">DNA-binding</keyword>
<evidence type="ECO:0000256" key="3">
    <source>
        <dbReference type="RuleBase" id="RU003939"/>
    </source>
</evidence>
<dbReference type="SMART" id="SM00411">
    <property type="entry name" value="BHL"/>
    <property type="match status" value="1"/>
</dbReference>
<dbReference type="SUPFAM" id="SSF47729">
    <property type="entry name" value="IHF-like DNA-binding proteins"/>
    <property type="match status" value="1"/>
</dbReference>
<accession>A0AAW8Q680</accession>
<dbReference type="InterPro" id="IPR000119">
    <property type="entry name" value="Hist_DNA-bd"/>
</dbReference>
<dbReference type="PANTHER" id="PTHR33175:SF5">
    <property type="entry name" value="INTEGRATION HOST FACTOR SUBUNIT BETA"/>
    <property type="match status" value="1"/>
</dbReference>
<dbReference type="GO" id="GO:0003677">
    <property type="term" value="F:DNA binding"/>
    <property type="evidence" value="ECO:0007669"/>
    <property type="project" value="UniProtKB-KW"/>
</dbReference>
<comment type="similarity">
    <text evidence="1 3">Belongs to the bacterial histone-like protein family.</text>
</comment>